<protein>
    <recommendedName>
        <fullName evidence="4">BTB domain-containing protein</fullName>
    </recommendedName>
</protein>
<feature type="region of interest" description="Disordered" evidence="1">
    <location>
        <begin position="254"/>
        <end position="306"/>
    </location>
</feature>
<accession>A0ABR4GGJ9</accession>
<evidence type="ECO:0000313" key="3">
    <source>
        <dbReference type="Proteomes" id="UP001610563"/>
    </source>
</evidence>
<feature type="compositionally biased region" description="Acidic residues" evidence="1">
    <location>
        <begin position="544"/>
        <end position="560"/>
    </location>
</feature>
<feature type="compositionally biased region" description="Basic and acidic residues" evidence="1">
    <location>
        <begin position="593"/>
        <end position="606"/>
    </location>
</feature>
<gene>
    <name evidence="2" type="ORF">BJX66DRAFT_334226</name>
</gene>
<feature type="region of interest" description="Disordered" evidence="1">
    <location>
        <begin position="1"/>
        <end position="238"/>
    </location>
</feature>
<evidence type="ECO:0000313" key="2">
    <source>
        <dbReference type="EMBL" id="KAL2798188.1"/>
    </source>
</evidence>
<feature type="compositionally biased region" description="Polar residues" evidence="1">
    <location>
        <begin position="273"/>
        <end position="291"/>
    </location>
</feature>
<feature type="compositionally biased region" description="Acidic residues" evidence="1">
    <location>
        <begin position="569"/>
        <end position="581"/>
    </location>
</feature>
<comment type="caution">
    <text evidence="2">The sequence shown here is derived from an EMBL/GenBank/DDBJ whole genome shotgun (WGS) entry which is preliminary data.</text>
</comment>
<dbReference type="PANTHER" id="PTHR37538:SF1">
    <property type="entry name" value="BTB DOMAIN-CONTAINING PROTEIN"/>
    <property type="match status" value="1"/>
</dbReference>
<proteinExistence type="predicted"/>
<dbReference type="Proteomes" id="UP001610563">
    <property type="component" value="Unassembled WGS sequence"/>
</dbReference>
<feature type="region of interest" description="Disordered" evidence="1">
    <location>
        <begin position="530"/>
        <end position="617"/>
    </location>
</feature>
<dbReference type="PANTHER" id="PTHR37538">
    <property type="entry name" value="BTB DOMAIN-CONTAINING PROTEIN"/>
    <property type="match status" value="1"/>
</dbReference>
<name>A0ABR4GGJ9_9EURO</name>
<evidence type="ECO:0008006" key="4">
    <source>
        <dbReference type="Google" id="ProtNLM"/>
    </source>
</evidence>
<keyword evidence="3" id="KW-1185">Reference proteome</keyword>
<organism evidence="2 3">
    <name type="scientific">Aspergillus keveii</name>
    <dbReference type="NCBI Taxonomy" id="714993"/>
    <lineage>
        <taxon>Eukaryota</taxon>
        <taxon>Fungi</taxon>
        <taxon>Dikarya</taxon>
        <taxon>Ascomycota</taxon>
        <taxon>Pezizomycotina</taxon>
        <taxon>Eurotiomycetes</taxon>
        <taxon>Eurotiomycetidae</taxon>
        <taxon>Eurotiales</taxon>
        <taxon>Aspergillaceae</taxon>
        <taxon>Aspergillus</taxon>
        <taxon>Aspergillus subgen. Nidulantes</taxon>
    </lineage>
</organism>
<feature type="compositionally biased region" description="Polar residues" evidence="1">
    <location>
        <begin position="227"/>
        <end position="236"/>
    </location>
</feature>
<feature type="compositionally biased region" description="Pro residues" evidence="1">
    <location>
        <begin position="139"/>
        <end position="148"/>
    </location>
</feature>
<evidence type="ECO:0000256" key="1">
    <source>
        <dbReference type="SAM" id="MobiDB-lite"/>
    </source>
</evidence>
<sequence length="651" mass="72866">MPRRGRGRRAKKIDSTIQDIDTPRHSGFPDVPRGYNPGRFERQEPNPSEPRPVLPKLSFFAPVTPARGGYIPPHLRNQVKNQRDKELAAEIADSFASSPSPSERCVSPAPAPAPSRGGYIPPILRNQGNKELAAESPDPCAPDAPRSPSPRCESPAPARKNTEHAVDIDSFEPSSPLCLGQRPLPSGYVRPCGRERAEENDDPFGFRAPQSPDQARSPGGWPGFESPSPQSWTSWRTRAAAREHDIRIQAWTSRSEWTSRKAEADSAQEEGSSEVTEPVDSAQTWASSRSATPEPREEPSQAATSPYGGRAIEVLIGHKQELYIVPSNLARQIPCLRPGCEFNGIVRLRDVNEDVGHTFMHFLYTGEYTTAKSLSATAWHTAPDDTTDTQIEYNRSVLAYQAAISCGSGLEGLAEHARDCMQVLDNHIPIFDIISLGRDTMAKIDDAWFSKYLTDRIIASFEEDEEIFQEEEFFELFGQSVEFDKFLSKVMAKAYETKLASIRDEAHAAIMEYESREDIWRDWEELSACDDVDEDDSSEHREDEQDNNDNEAADETIDMDAEPKAESEPAPESEPEQEQSEEPLPVLVSSADKTSDENEKDRDGWKPDPAVYDSSDKIYPMHCSKWRDHFTDESCHACNSYLESVAEDSRW</sequence>
<dbReference type="EMBL" id="JBFTWV010000014">
    <property type="protein sequence ID" value="KAL2798188.1"/>
    <property type="molecule type" value="Genomic_DNA"/>
</dbReference>
<reference evidence="2 3" key="1">
    <citation type="submission" date="2024-07" db="EMBL/GenBank/DDBJ databases">
        <title>Section-level genome sequencing and comparative genomics of Aspergillus sections Usti and Cavernicolus.</title>
        <authorList>
            <consortium name="Lawrence Berkeley National Laboratory"/>
            <person name="Nybo J.L."/>
            <person name="Vesth T.C."/>
            <person name="Theobald S."/>
            <person name="Frisvad J.C."/>
            <person name="Larsen T.O."/>
            <person name="Kjaerboelling I."/>
            <person name="Rothschild-Mancinelli K."/>
            <person name="Lyhne E.K."/>
            <person name="Kogle M.E."/>
            <person name="Barry K."/>
            <person name="Clum A."/>
            <person name="Na H."/>
            <person name="Ledsgaard L."/>
            <person name="Lin J."/>
            <person name="Lipzen A."/>
            <person name="Kuo A."/>
            <person name="Riley R."/>
            <person name="Mondo S."/>
            <person name="Labutti K."/>
            <person name="Haridas S."/>
            <person name="Pangalinan J."/>
            <person name="Salamov A.A."/>
            <person name="Simmons B.A."/>
            <person name="Magnuson J.K."/>
            <person name="Chen J."/>
            <person name="Drula E."/>
            <person name="Henrissat B."/>
            <person name="Wiebenga A."/>
            <person name="Lubbers R.J."/>
            <person name="Gomes A.C."/>
            <person name="Makela M.R."/>
            <person name="Stajich J."/>
            <person name="Grigoriev I.V."/>
            <person name="Mortensen U.H."/>
            <person name="De Vries R.P."/>
            <person name="Baker S.E."/>
            <person name="Andersen M.R."/>
        </authorList>
    </citation>
    <scope>NUCLEOTIDE SEQUENCE [LARGE SCALE GENOMIC DNA]</scope>
    <source>
        <strain evidence="2 3">CBS 209.92</strain>
    </source>
</reference>
<feature type="compositionally biased region" description="Basic residues" evidence="1">
    <location>
        <begin position="1"/>
        <end position="11"/>
    </location>
</feature>